<dbReference type="GeneID" id="31361671"/>
<dbReference type="SUPFAM" id="SSF51126">
    <property type="entry name" value="Pectin lyase-like"/>
    <property type="match status" value="2"/>
</dbReference>
<dbReference type="Proteomes" id="UP000001396">
    <property type="component" value="Unassembled WGS sequence"/>
</dbReference>
<dbReference type="InterPro" id="IPR011050">
    <property type="entry name" value="Pectin_lyase_fold/virulence"/>
</dbReference>
<accession>D3BCG3</accession>
<dbReference type="PANTHER" id="PTHR32158:SF21">
    <property type="match status" value="1"/>
</dbReference>
<protein>
    <submittedName>
        <fullName evidence="2">Uncharacterized protein</fullName>
    </submittedName>
</protein>
<proteinExistence type="predicted"/>
<keyword evidence="1" id="KW-0472">Membrane</keyword>
<feature type="transmembrane region" description="Helical" evidence="1">
    <location>
        <begin position="1394"/>
        <end position="1412"/>
    </location>
</feature>
<feature type="transmembrane region" description="Helical" evidence="1">
    <location>
        <begin position="1459"/>
        <end position="1477"/>
    </location>
</feature>
<dbReference type="RefSeq" id="XP_020433071.1">
    <property type="nucleotide sequence ID" value="XM_020577051.1"/>
</dbReference>
<evidence type="ECO:0000256" key="1">
    <source>
        <dbReference type="SAM" id="Phobius"/>
    </source>
</evidence>
<name>D3BCG3_HETP5</name>
<evidence type="ECO:0000313" key="2">
    <source>
        <dbReference type="EMBL" id="EFA80953.1"/>
    </source>
</evidence>
<comment type="caution">
    <text evidence="2">The sequence shown here is derived from an EMBL/GenBank/DDBJ whole genome shotgun (WGS) entry which is preliminary data.</text>
</comment>
<feature type="transmembrane region" description="Helical" evidence="1">
    <location>
        <begin position="1367"/>
        <end position="1387"/>
    </location>
</feature>
<dbReference type="SMART" id="SM00710">
    <property type="entry name" value="PbH1"/>
    <property type="match status" value="6"/>
</dbReference>
<keyword evidence="1" id="KW-1133">Transmembrane helix</keyword>
<organism evidence="2 3">
    <name type="scientific">Heterostelium pallidum (strain ATCC 26659 / Pp 5 / PN500)</name>
    <name type="common">Cellular slime mold</name>
    <name type="synonym">Polysphondylium pallidum</name>
    <dbReference type="NCBI Taxonomy" id="670386"/>
    <lineage>
        <taxon>Eukaryota</taxon>
        <taxon>Amoebozoa</taxon>
        <taxon>Evosea</taxon>
        <taxon>Eumycetozoa</taxon>
        <taxon>Dictyostelia</taxon>
        <taxon>Acytosteliales</taxon>
        <taxon>Acytosteliaceae</taxon>
        <taxon>Heterostelium</taxon>
    </lineage>
</organism>
<gene>
    <name evidence="2" type="ORF">PPL_06188</name>
</gene>
<dbReference type="PANTHER" id="PTHR32158">
    <property type="entry name" value="RING-TYPE DOMAIN-CONTAINING PROTEIN"/>
    <property type="match status" value="1"/>
</dbReference>
<evidence type="ECO:0000313" key="3">
    <source>
        <dbReference type="Proteomes" id="UP000001396"/>
    </source>
</evidence>
<reference evidence="2 3" key="1">
    <citation type="journal article" date="2011" name="Genome Res.">
        <title>Phylogeny-wide analysis of social amoeba genomes highlights ancient origins for complex intercellular communication.</title>
        <authorList>
            <person name="Heidel A.J."/>
            <person name="Lawal H.M."/>
            <person name="Felder M."/>
            <person name="Schilde C."/>
            <person name="Helps N.R."/>
            <person name="Tunggal B."/>
            <person name="Rivero F."/>
            <person name="John U."/>
            <person name="Schleicher M."/>
            <person name="Eichinger L."/>
            <person name="Platzer M."/>
            <person name="Noegel A.A."/>
            <person name="Schaap P."/>
            <person name="Gloeckner G."/>
        </authorList>
    </citation>
    <scope>NUCLEOTIDE SEQUENCE [LARGE SCALE GENOMIC DNA]</scope>
    <source>
        <strain evidence="3">ATCC 26659 / Pp 5 / PN500</strain>
    </source>
</reference>
<keyword evidence="3" id="KW-1185">Reference proteome</keyword>
<dbReference type="InParanoid" id="D3BCG3"/>
<dbReference type="Gene3D" id="2.160.20.10">
    <property type="entry name" value="Single-stranded right-handed beta-helix, Pectin lyase-like"/>
    <property type="match status" value="1"/>
</dbReference>
<dbReference type="InterPro" id="IPR012334">
    <property type="entry name" value="Pectin_lyas_fold"/>
</dbReference>
<dbReference type="EMBL" id="ADBJ01000027">
    <property type="protein sequence ID" value="EFA80953.1"/>
    <property type="molecule type" value="Genomic_DNA"/>
</dbReference>
<sequence length="1487" mass="164683">MDQSLFTVFGIGDFEDITDMGPSGWSYISNGTLFTYTPTGGDPTLVNQPFEGSCYVQFQNESNIIETAPILFANLTPISIYNKLYLQFYLFIIEGETNSSSLIIKLNDTQVAKVDQSTPVSNNITSKYQYRLISIDLTDYANGTHYQLTIQYDQGESSPGNDTIYLVDYITFLSATTNPPIASNIYISSSGDDTKGDGSIDKPFCSLQRAINLIESGYSVYLLSDIEVQSQSFGLTYIFDTLGKNITIEGYGSGYSIEQSKTFALTRYAIITGGQLTVNQLSWSKSFTPNYGQASLFTVSAGSSLIVSNSNLTELQAYIADNVTAIAHLQLDSNCILTNCTINVCLGDLFYSIGNNLTLNAITFLRNEYGAVFVLDNPSSNLSLTNSSFRSSFNVFLVFNMNMIYVYNITFADAGYFQKNDYISGGTLIIDQCSFLRNALMVNFNNIQHTIISNTVYTSSQFTSQPLINIRNTIVDSLLEVSNVTFSLSLATSNPIISIQSAGSNYFNNSAFVSNLTPLMKIIHTNITFDNITIAYNSKSSVLFTIVGGTTDLLNMNVLENEVPLISSTGASLNINASLFFQNTNQQYISIPFISLIKPNIVNIYNVTVMFSYNFQFIYMTNGQQVSIDTINFFNNSIAELILASYTKLVVSTIKATDNFLATKYPIEVDNCDFTLYFATFSRNTQFLLITNSQFAVSYTYWSTVSTVDGMESFSILNSTGSFYETDIDLTIPSTGLYVVNSYLNLTETFFTNLNAYDTPVGYYLNSTIYMAEANIEGNSAGNNMMTFQDCSLTILNSNFYNLTSPTISIFNIVTSNVYISDSYFNGNSGGTGIKLTNSFARIEKTMFDANVYTIGYLFDVVGGTLILDDCEVQANQGGFQVLGNSVVEPTTFIVKNTYFEVNHPENQLFNVESIELNIYNCIFSSNGSPHSVAIIQVAKSVLVMDLVTFYNHELYAEFSSSIAVQTSSVTITNSKFSQNGGMYGVLYFDGNTDRLIEISGCTFDMNFAISGSAISAFNSQMISVMNSTFSSNSANQPYSTKESIDINNCGGAITLVNSNMWSNNNNYSFNNAGQNGGVVYVALNSYSLHTNDIFNSNTVSYGSGACCYDDTNSGRCAIGTCDTPESCVTTKNNTIIDNYAIFGPIYASGPVRMNISLVGTTTIQPNTTFVIQVALYDAYKQIISVLRESISVQVIISKVVDDNLVFISKVYTESTQQGWVQYSLSLDIPIGLELVFQANTTNRNFSSTLRANSTGCLPGYFPEITSGSCEICPVGTYGWDGQTCYLCSQIGMEKVRCPGGNTITTMPGFYLLPDVYPPDIYECAPTICEFNQCREHQYGLLCSKCENDYFKVKSYCEYCPEGSMNYLLVVGILLFFTAYFLFLSIYKIPSGTVLFNFLVCVQMISVISFDIRYVAILPLFNFQIDFWPTNLSKWLCMVGHCFDGSIALFYFHHHQYNLPFGYESVVPLYFWFVLYLPELASGTTQR</sequence>
<keyword evidence="1" id="KW-0812">Transmembrane</keyword>
<dbReference type="InterPro" id="IPR006626">
    <property type="entry name" value="PbH1"/>
</dbReference>